<sequence length="165" mass="18203">MKKYLYPSLTRGGISNSTKGGFSKVFSTSILIFGPKLSEEFFAEEILWTIVDSSAVSYQHPGRVLTTCTAITWQEEHGQHHVDHTNAGKGFFSGSDKETEAFSLMLTSLKAENTNIIDASCSRPPLGQGQAKETRGALHLNSAAIRSMLLYCEAHLHYLHIRDAI</sequence>
<evidence type="ECO:0000313" key="2">
    <source>
        <dbReference type="Proteomes" id="UP001054902"/>
    </source>
</evidence>
<keyword evidence="2" id="KW-1185">Reference proteome</keyword>
<organism evidence="1 2">
    <name type="scientific">Chaetoceros tenuissimus</name>
    <dbReference type="NCBI Taxonomy" id="426638"/>
    <lineage>
        <taxon>Eukaryota</taxon>
        <taxon>Sar</taxon>
        <taxon>Stramenopiles</taxon>
        <taxon>Ochrophyta</taxon>
        <taxon>Bacillariophyta</taxon>
        <taxon>Coscinodiscophyceae</taxon>
        <taxon>Chaetocerotophycidae</taxon>
        <taxon>Chaetocerotales</taxon>
        <taxon>Chaetocerotaceae</taxon>
        <taxon>Chaetoceros</taxon>
    </lineage>
</organism>
<reference evidence="1 2" key="1">
    <citation type="journal article" date="2021" name="Sci. Rep.">
        <title>The genome of the diatom Chaetoceros tenuissimus carries an ancient integrated fragment of an extant virus.</title>
        <authorList>
            <person name="Hongo Y."/>
            <person name="Kimura K."/>
            <person name="Takaki Y."/>
            <person name="Yoshida Y."/>
            <person name="Baba S."/>
            <person name="Kobayashi G."/>
            <person name="Nagasaki K."/>
            <person name="Hano T."/>
            <person name="Tomaru Y."/>
        </authorList>
    </citation>
    <scope>NUCLEOTIDE SEQUENCE [LARGE SCALE GENOMIC DNA]</scope>
    <source>
        <strain evidence="1 2">NIES-3715</strain>
    </source>
</reference>
<dbReference type="AlphaFoldDB" id="A0AAD3DD17"/>
<protein>
    <submittedName>
        <fullName evidence="1">Uncharacterized protein</fullName>
    </submittedName>
</protein>
<evidence type="ECO:0000313" key="1">
    <source>
        <dbReference type="EMBL" id="GFH62214.1"/>
    </source>
</evidence>
<dbReference type="EMBL" id="BLLK01000082">
    <property type="protein sequence ID" value="GFH62214.1"/>
    <property type="molecule type" value="Genomic_DNA"/>
</dbReference>
<gene>
    <name evidence="1" type="ORF">CTEN210_18690</name>
</gene>
<name>A0AAD3DD17_9STRA</name>
<accession>A0AAD3DD17</accession>
<dbReference type="Proteomes" id="UP001054902">
    <property type="component" value="Unassembled WGS sequence"/>
</dbReference>
<proteinExistence type="predicted"/>
<comment type="caution">
    <text evidence="1">The sequence shown here is derived from an EMBL/GenBank/DDBJ whole genome shotgun (WGS) entry which is preliminary data.</text>
</comment>